<dbReference type="EMBL" id="JAQIFT010000043">
    <property type="protein sequence ID" value="MDA3731936.1"/>
    <property type="molecule type" value="Genomic_DNA"/>
</dbReference>
<dbReference type="SMART" id="SM00448">
    <property type="entry name" value="REC"/>
    <property type="match status" value="1"/>
</dbReference>
<evidence type="ECO:0000313" key="10">
    <source>
        <dbReference type="Proteomes" id="UP001169242"/>
    </source>
</evidence>
<dbReference type="GO" id="GO:0000160">
    <property type="term" value="P:phosphorelay signal transduction system"/>
    <property type="evidence" value="ECO:0007669"/>
    <property type="project" value="InterPro"/>
</dbReference>
<evidence type="ECO:0000256" key="5">
    <source>
        <dbReference type="ARBA" id="ARBA00024867"/>
    </source>
</evidence>
<comment type="caution">
    <text evidence="9">The sequence shown here is derived from an EMBL/GenBank/DDBJ whole genome shotgun (WGS) entry which is preliminary data.</text>
</comment>
<dbReference type="AlphaFoldDB" id="A0AA42DNJ2"/>
<keyword evidence="10" id="KW-1185">Reference proteome</keyword>
<dbReference type="SUPFAM" id="SSF52172">
    <property type="entry name" value="CheY-like"/>
    <property type="match status" value="1"/>
</dbReference>
<dbReference type="GO" id="GO:0003700">
    <property type="term" value="F:DNA-binding transcription factor activity"/>
    <property type="evidence" value="ECO:0007669"/>
    <property type="project" value="InterPro"/>
</dbReference>
<dbReference type="InterPro" id="IPR011006">
    <property type="entry name" value="CheY-like_superfamily"/>
</dbReference>
<evidence type="ECO:0000256" key="6">
    <source>
        <dbReference type="PROSITE-ProRule" id="PRU00169"/>
    </source>
</evidence>
<dbReference type="Proteomes" id="UP001169242">
    <property type="component" value="Unassembled WGS sequence"/>
</dbReference>
<dbReference type="CDD" id="cd17536">
    <property type="entry name" value="REC_YesN-like"/>
    <property type="match status" value="1"/>
</dbReference>
<dbReference type="Pfam" id="PF12833">
    <property type="entry name" value="HTH_18"/>
    <property type="match status" value="1"/>
</dbReference>
<dbReference type="InterPro" id="IPR020449">
    <property type="entry name" value="Tscrpt_reg_AraC-type_HTH"/>
</dbReference>
<feature type="modified residue" description="4-aspartylphosphate" evidence="6">
    <location>
        <position position="55"/>
    </location>
</feature>
<keyword evidence="3" id="KW-0238">DNA-binding</keyword>
<dbReference type="PROSITE" id="PS50110">
    <property type="entry name" value="RESPONSE_REGULATORY"/>
    <property type="match status" value="1"/>
</dbReference>
<sequence length="242" mass="28141">MYLLIVDDDKVICQGIIGKLKRIHYDQYYQFLTAHSVPEAEDLYDQYQPEIVITDIQMPGFSGLTLIERLRKKENLPKIFVLSGYDDYEYVRKAFLLGATDYMLKPVDIKELEAKLGGDTLSLGKPIDKLKGTDKHIIALAIEYIDLNLHRNITMGEVAKNVSLSYSYFSKLFKEHTNSTFPAYIHKRRIEISKLYLMDPSIKIVDLAKKIGYEDPSIFSRIFKKYEGCYPTEYREKQQNIL</sequence>
<evidence type="ECO:0000259" key="8">
    <source>
        <dbReference type="PROSITE" id="PS50110"/>
    </source>
</evidence>
<evidence type="ECO:0000256" key="2">
    <source>
        <dbReference type="ARBA" id="ARBA00023015"/>
    </source>
</evidence>
<evidence type="ECO:0000256" key="1">
    <source>
        <dbReference type="ARBA" id="ARBA00018672"/>
    </source>
</evidence>
<dbReference type="Gene3D" id="3.40.50.2300">
    <property type="match status" value="1"/>
</dbReference>
<dbReference type="InterPro" id="IPR009057">
    <property type="entry name" value="Homeodomain-like_sf"/>
</dbReference>
<evidence type="ECO:0000313" key="9">
    <source>
        <dbReference type="EMBL" id="MDA3731936.1"/>
    </source>
</evidence>
<gene>
    <name evidence="9" type="ORF">PBV87_10640</name>
</gene>
<accession>A0AA42DNJ2</accession>
<proteinExistence type="predicted"/>
<reference evidence="9" key="1">
    <citation type="journal article" date="2023" name="Int. J. Syst. Evol. Microbiol.">
        <title>&lt;i&gt;Holtiella tumoricola&lt;/i&gt; gen. nov. sp. nov., isolated from a human clinical sample.</title>
        <authorList>
            <person name="Allen-Vercoe E."/>
            <person name="Daigneault M.C."/>
            <person name="Vancuren S.J."/>
            <person name="Cochrane K."/>
            <person name="O'Neal L.L."/>
            <person name="Sankaranarayanan K."/>
            <person name="Lawson P.A."/>
        </authorList>
    </citation>
    <scope>NUCLEOTIDE SEQUENCE</scope>
    <source>
        <strain evidence="9">CC70A</strain>
    </source>
</reference>
<evidence type="ECO:0000259" key="7">
    <source>
        <dbReference type="PROSITE" id="PS01124"/>
    </source>
</evidence>
<dbReference type="RefSeq" id="WP_271012242.1">
    <property type="nucleotide sequence ID" value="NZ_JAQIFT010000043.1"/>
</dbReference>
<organism evidence="9 10">
    <name type="scientific">Holtiella tumoricola</name>
    <dbReference type="NCBI Taxonomy" id="3018743"/>
    <lineage>
        <taxon>Bacteria</taxon>
        <taxon>Bacillati</taxon>
        <taxon>Bacillota</taxon>
        <taxon>Clostridia</taxon>
        <taxon>Lachnospirales</taxon>
        <taxon>Cellulosilyticaceae</taxon>
        <taxon>Holtiella</taxon>
    </lineage>
</organism>
<name>A0AA42DNJ2_9FIRM</name>
<dbReference type="PROSITE" id="PS01124">
    <property type="entry name" value="HTH_ARAC_FAMILY_2"/>
    <property type="match status" value="1"/>
</dbReference>
<dbReference type="SUPFAM" id="SSF46689">
    <property type="entry name" value="Homeodomain-like"/>
    <property type="match status" value="2"/>
</dbReference>
<dbReference type="SMART" id="SM00342">
    <property type="entry name" value="HTH_ARAC"/>
    <property type="match status" value="1"/>
</dbReference>
<dbReference type="Pfam" id="PF00072">
    <property type="entry name" value="Response_reg"/>
    <property type="match status" value="1"/>
</dbReference>
<dbReference type="Gene3D" id="1.10.10.60">
    <property type="entry name" value="Homeodomain-like"/>
    <property type="match status" value="2"/>
</dbReference>
<dbReference type="PANTHER" id="PTHR43280">
    <property type="entry name" value="ARAC-FAMILY TRANSCRIPTIONAL REGULATOR"/>
    <property type="match status" value="1"/>
</dbReference>
<dbReference type="GO" id="GO:0043565">
    <property type="term" value="F:sequence-specific DNA binding"/>
    <property type="evidence" value="ECO:0007669"/>
    <property type="project" value="InterPro"/>
</dbReference>
<dbReference type="PRINTS" id="PR00032">
    <property type="entry name" value="HTHARAC"/>
</dbReference>
<evidence type="ECO:0000256" key="4">
    <source>
        <dbReference type="ARBA" id="ARBA00023163"/>
    </source>
</evidence>
<keyword evidence="2" id="KW-0805">Transcription regulation</keyword>
<feature type="domain" description="Response regulatory" evidence="8">
    <location>
        <begin position="2"/>
        <end position="120"/>
    </location>
</feature>
<dbReference type="InterPro" id="IPR001789">
    <property type="entry name" value="Sig_transdc_resp-reg_receiver"/>
</dbReference>
<feature type="domain" description="HTH araC/xylS-type" evidence="7">
    <location>
        <begin position="139"/>
        <end position="237"/>
    </location>
</feature>
<dbReference type="PANTHER" id="PTHR43280:SF2">
    <property type="entry name" value="HTH-TYPE TRANSCRIPTIONAL REGULATOR EXSA"/>
    <property type="match status" value="1"/>
</dbReference>
<evidence type="ECO:0000256" key="3">
    <source>
        <dbReference type="ARBA" id="ARBA00023125"/>
    </source>
</evidence>
<keyword evidence="4" id="KW-0804">Transcription</keyword>
<dbReference type="InterPro" id="IPR018060">
    <property type="entry name" value="HTH_AraC"/>
</dbReference>
<keyword evidence="6" id="KW-0597">Phosphoprotein</keyword>
<protein>
    <recommendedName>
        <fullName evidence="1">Stage 0 sporulation protein A homolog</fullName>
    </recommendedName>
</protein>
<comment type="function">
    <text evidence="5">May play the central regulatory role in sporulation. It may be an element of the effector pathway responsible for the activation of sporulation genes in response to nutritional stress. Spo0A may act in concert with spo0H (a sigma factor) to control the expression of some genes that are critical to the sporulation process.</text>
</comment>